<feature type="transmembrane region" description="Helical" evidence="6">
    <location>
        <begin position="318"/>
        <end position="336"/>
    </location>
</feature>
<dbReference type="InterPro" id="IPR036259">
    <property type="entry name" value="MFS_trans_sf"/>
</dbReference>
<dbReference type="RefSeq" id="WP_259479640.1">
    <property type="nucleotide sequence ID" value="NZ_BAAAQY010000006.1"/>
</dbReference>
<accession>A0ABP5QHP2</accession>
<dbReference type="SUPFAM" id="SSF103473">
    <property type="entry name" value="MFS general substrate transporter"/>
    <property type="match status" value="1"/>
</dbReference>
<dbReference type="Pfam" id="PF07690">
    <property type="entry name" value="MFS_1"/>
    <property type="match status" value="2"/>
</dbReference>
<gene>
    <name evidence="8" type="ORF">GCM10009851_21630</name>
</gene>
<evidence type="ECO:0000256" key="1">
    <source>
        <dbReference type="ARBA" id="ARBA00004651"/>
    </source>
</evidence>
<keyword evidence="9" id="KW-1185">Reference proteome</keyword>
<protein>
    <submittedName>
        <fullName evidence="8">MFS transporter</fullName>
    </submittedName>
</protein>
<evidence type="ECO:0000259" key="7">
    <source>
        <dbReference type="PROSITE" id="PS50850"/>
    </source>
</evidence>
<evidence type="ECO:0000256" key="4">
    <source>
        <dbReference type="ARBA" id="ARBA00022989"/>
    </source>
</evidence>
<feature type="transmembrane region" description="Helical" evidence="6">
    <location>
        <begin position="410"/>
        <end position="428"/>
    </location>
</feature>
<dbReference type="InterPro" id="IPR001958">
    <property type="entry name" value="Tet-R_TetA/multi-R_MdtG-like"/>
</dbReference>
<feature type="transmembrane region" description="Helical" evidence="6">
    <location>
        <begin position="137"/>
        <end position="157"/>
    </location>
</feature>
<dbReference type="PANTHER" id="PTHR23528:SF1">
    <property type="entry name" value="MAJOR FACILITATOR SUPERFAMILY (MFS) PROFILE DOMAIN-CONTAINING PROTEIN"/>
    <property type="match status" value="1"/>
</dbReference>
<dbReference type="PRINTS" id="PR01035">
    <property type="entry name" value="TCRTETA"/>
</dbReference>
<keyword evidence="4 6" id="KW-1133">Transmembrane helix</keyword>
<proteinExistence type="inferred from homology"/>
<dbReference type="InterPro" id="IPR005829">
    <property type="entry name" value="Sugar_transporter_CS"/>
</dbReference>
<evidence type="ECO:0000256" key="5">
    <source>
        <dbReference type="ARBA" id="ARBA00023136"/>
    </source>
</evidence>
<dbReference type="EMBL" id="BAAAQY010000006">
    <property type="protein sequence ID" value="GAA2236335.1"/>
    <property type="molecule type" value="Genomic_DNA"/>
</dbReference>
<feature type="transmembrane region" description="Helical" evidence="6">
    <location>
        <begin position="169"/>
        <end position="191"/>
    </location>
</feature>
<dbReference type="Proteomes" id="UP001500929">
    <property type="component" value="Unassembled WGS sequence"/>
</dbReference>
<keyword evidence="3 6" id="KW-0812">Transmembrane</keyword>
<dbReference type="PROSITE" id="PS00216">
    <property type="entry name" value="SUGAR_TRANSPORT_1"/>
    <property type="match status" value="1"/>
</dbReference>
<comment type="caution">
    <text evidence="8">The sequence shown here is derived from an EMBL/GenBank/DDBJ whole genome shotgun (WGS) entry which is preliminary data.</text>
</comment>
<dbReference type="PANTHER" id="PTHR23528">
    <property type="match status" value="1"/>
</dbReference>
<feature type="transmembrane region" description="Helical" evidence="6">
    <location>
        <begin position="197"/>
        <end position="218"/>
    </location>
</feature>
<feature type="transmembrane region" description="Helical" evidence="6">
    <location>
        <begin position="258"/>
        <end position="276"/>
    </location>
</feature>
<name>A0ABP5QHP2_9MICO</name>
<dbReference type="Gene3D" id="1.20.1250.20">
    <property type="entry name" value="MFS general substrate transporter like domains"/>
    <property type="match status" value="2"/>
</dbReference>
<feature type="transmembrane region" description="Helical" evidence="6">
    <location>
        <begin position="111"/>
        <end position="131"/>
    </location>
</feature>
<evidence type="ECO:0000256" key="3">
    <source>
        <dbReference type="ARBA" id="ARBA00022692"/>
    </source>
</evidence>
<evidence type="ECO:0000256" key="2">
    <source>
        <dbReference type="ARBA" id="ARBA00007520"/>
    </source>
</evidence>
<sequence>MTAAPDPHHPNSAVPAPAAPAALAEPLRRVGGAWIALFGTAWLGIWMAQLTPVQLLLPLQIEQRLTSSHWTDSVVAFGVISAISGVFALIAFPVTGALSDRTTSRFGRRRPWIAAGALLFAVSLFVLGLQSELVGVGVWWTLAILGFCVLSSALTAAISDQVPVNQRGLASSFISAPQAVGLILGVLLATTLFTGQFLGYTSMAVLLVVLVAPFCLWMPDARLDPADRPPLTLRALVESMWVSPREHPDFGFTLTSRILVNIGNALGTTLLLYFLMFGLHDPNAEDDLLLLIVIYTVFVVLSSIGAGALSDRLGRRKLFVLLASVLQALAALLLAFVPDLGVTMVAAALLGTGYGCFLSVDQALATQVLPDPASRGKDLGIMNIATAVPQAIAPLLGAAVVTWLGGFPALFLLSALFGFAGAAAVSRVRSVR</sequence>
<evidence type="ECO:0000313" key="9">
    <source>
        <dbReference type="Proteomes" id="UP001500929"/>
    </source>
</evidence>
<dbReference type="InterPro" id="IPR020846">
    <property type="entry name" value="MFS_dom"/>
</dbReference>
<feature type="domain" description="Major facilitator superfamily (MFS) profile" evidence="7">
    <location>
        <begin position="188"/>
        <end position="432"/>
    </location>
</feature>
<dbReference type="InterPro" id="IPR011701">
    <property type="entry name" value="MFS"/>
</dbReference>
<feature type="transmembrane region" description="Helical" evidence="6">
    <location>
        <begin position="288"/>
        <end position="309"/>
    </location>
</feature>
<evidence type="ECO:0000256" key="6">
    <source>
        <dbReference type="SAM" id="Phobius"/>
    </source>
</evidence>
<feature type="transmembrane region" description="Helical" evidence="6">
    <location>
        <begin position="33"/>
        <end position="55"/>
    </location>
</feature>
<feature type="transmembrane region" description="Helical" evidence="6">
    <location>
        <begin position="381"/>
        <end position="404"/>
    </location>
</feature>
<feature type="transmembrane region" description="Helical" evidence="6">
    <location>
        <begin position="342"/>
        <end position="360"/>
    </location>
</feature>
<dbReference type="PROSITE" id="PS50850">
    <property type="entry name" value="MFS"/>
    <property type="match status" value="1"/>
</dbReference>
<comment type="subcellular location">
    <subcellularLocation>
        <location evidence="1">Cell membrane</location>
        <topology evidence="1">Multi-pass membrane protein</topology>
    </subcellularLocation>
</comment>
<organism evidence="8 9">
    <name type="scientific">Herbiconiux moechotypicola</name>
    <dbReference type="NCBI Taxonomy" id="637393"/>
    <lineage>
        <taxon>Bacteria</taxon>
        <taxon>Bacillati</taxon>
        <taxon>Actinomycetota</taxon>
        <taxon>Actinomycetes</taxon>
        <taxon>Micrococcales</taxon>
        <taxon>Microbacteriaceae</taxon>
        <taxon>Herbiconiux</taxon>
    </lineage>
</organism>
<reference evidence="9" key="1">
    <citation type="journal article" date="2019" name="Int. J. Syst. Evol. Microbiol.">
        <title>The Global Catalogue of Microorganisms (GCM) 10K type strain sequencing project: providing services to taxonomists for standard genome sequencing and annotation.</title>
        <authorList>
            <consortium name="The Broad Institute Genomics Platform"/>
            <consortium name="The Broad Institute Genome Sequencing Center for Infectious Disease"/>
            <person name="Wu L."/>
            <person name="Ma J."/>
        </authorList>
    </citation>
    <scope>NUCLEOTIDE SEQUENCE [LARGE SCALE GENOMIC DNA]</scope>
    <source>
        <strain evidence="9">JCM 16117</strain>
    </source>
</reference>
<evidence type="ECO:0000313" key="8">
    <source>
        <dbReference type="EMBL" id="GAA2236335.1"/>
    </source>
</evidence>
<feature type="transmembrane region" description="Helical" evidence="6">
    <location>
        <begin position="75"/>
        <end position="99"/>
    </location>
</feature>
<comment type="similarity">
    <text evidence="2">Belongs to the major facilitator superfamily. TCR/Tet family.</text>
</comment>
<keyword evidence="5 6" id="KW-0472">Membrane</keyword>